<dbReference type="OrthoDB" id="5910645at2759"/>
<dbReference type="UCSC" id="M01D1.8">
    <property type="organism name" value="c. elegans"/>
</dbReference>
<dbReference type="PIR" id="G88035">
    <property type="entry name" value="G88035"/>
</dbReference>
<dbReference type="HOGENOM" id="CLU_028840_1_3_1"/>
<name>O17229_CAEEL</name>
<dbReference type="AlphaFoldDB" id="O17229"/>
<dbReference type="KEGG" id="cel:CELE_M01D1.8"/>
<sequence length="297" mass="33677">MTVVSLFPLLRLPRNNLKTVILNMGAIEQVCISLLSNKTKQLIRDFGTFKKIKLYIGFSGFVEFMFSDSNRNSYYCVLKNGTTSIYRGNKTPQPEAMFPVPQFDAKSWFNHFLYVLNVSKIEGLEFSADPLSPMEHTIELIKTLPPTESLFLGYARHRSLSSSQLVALRQIWTPEYQHVFLPADYSLNDLLCTSCSCIDLRDSLLTEKDINVFLKHLAAGLLPELQTFGFNSHRPNYDRSMILKGIPFEDTPADRKLRLPPGNASNYAVDIQLAEGNKATIVFKDVHKFTPILVSVD</sequence>
<accession>O17229</accession>
<keyword evidence="3" id="KW-1185">Reference proteome</keyword>
<dbReference type="CTD" id="173484"/>
<dbReference type="STRING" id="6239.M01D1.8.1"/>
<dbReference type="FunCoup" id="O17229">
    <property type="interactions" value="838"/>
</dbReference>
<dbReference type="InterPro" id="IPR001810">
    <property type="entry name" value="F-box_dom"/>
</dbReference>
<dbReference type="IntAct" id="O17229">
    <property type="interactions" value="1"/>
</dbReference>
<dbReference type="AGR" id="WB:WBGene00019703"/>
<dbReference type="Bgee" id="WBGene00019703">
    <property type="expression patterns" value="Expressed in embryo and 3 other cell types or tissues"/>
</dbReference>
<dbReference type="InterPro" id="IPR012885">
    <property type="entry name" value="F-box_Sdz-33"/>
</dbReference>
<dbReference type="EMBL" id="BX284602">
    <property type="protein sequence ID" value="CCD71286.1"/>
    <property type="molecule type" value="Genomic_DNA"/>
</dbReference>
<protein>
    <submittedName>
        <fullName evidence="2">F-box domain-containing protein</fullName>
    </submittedName>
</protein>
<evidence type="ECO:0000313" key="4">
    <source>
        <dbReference type="WormBase" id="M01D1.8"/>
    </source>
</evidence>
<evidence type="ECO:0000313" key="3">
    <source>
        <dbReference type="Proteomes" id="UP000001940"/>
    </source>
</evidence>
<proteinExistence type="predicted"/>
<dbReference type="InParanoid" id="O17229"/>
<dbReference type="Pfam" id="PF07735">
    <property type="entry name" value="FBA_2"/>
    <property type="match status" value="1"/>
</dbReference>
<dbReference type="RefSeq" id="NP_493896.1">
    <property type="nucleotide sequence ID" value="NM_061495.4"/>
</dbReference>
<reference evidence="2 3" key="1">
    <citation type="journal article" date="1998" name="Science">
        <title>Genome sequence of the nematode C. elegans: a platform for investigating biology.</title>
        <authorList>
            <consortium name="The C. elegans sequencing consortium"/>
            <person name="Sulson J.E."/>
            <person name="Waterston R."/>
        </authorList>
    </citation>
    <scope>NUCLEOTIDE SEQUENCE [LARGE SCALE GENOMIC DNA]</scope>
    <source>
        <strain evidence="2 3">Bristol N2</strain>
    </source>
</reference>
<dbReference type="PaxDb" id="6239-M01D1.8"/>
<organism evidence="2 3">
    <name type="scientific">Caenorhabditis elegans</name>
    <dbReference type="NCBI Taxonomy" id="6239"/>
    <lineage>
        <taxon>Eukaryota</taxon>
        <taxon>Metazoa</taxon>
        <taxon>Ecdysozoa</taxon>
        <taxon>Nematoda</taxon>
        <taxon>Chromadorea</taxon>
        <taxon>Rhabditida</taxon>
        <taxon>Rhabditina</taxon>
        <taxon>Rhabditomorpha</taxon>
        <taxon>Rhabditoidea</taxon>
        <taxon>Rhabditidae</taxon>
        <taxon>Peloderinae</taxon>
        <taxon>Caenorhabditis</taxon>
    </lineage>
</organism>
<dbReference type="InterPro" id="IPR053222">
    <property type="entry name" value="Zygotic_Embryogenesis-Asso"/>
</dbReference>
<dbReference type="PROSITE" id="PS50181">
    <property type="entry name" value="FBOX"/>
    <property type="match status" value="1"/>
</dbReference>
<dbReference type="MINT" id="O17229"/>
<dbReference type="PANTHER" id="PTHR22899:SF0">
    <property type="entry name" value="F-BOX ASSOCIATED DOMAIN-CONTAINING PROTEIN-RELATED"/>
    <property type="match status" value="1"/>
</dbReference>
<gene>
    <name evidence="2 4" type="primary">fbxb-41</name>
    <name evidence="2" type="ORF">CELE_M01D1.8</name>
    <name evidence="4" type="ORF">M01D1.8</name>
</gene>
<dbReference type="PANTHER" id="PTHR22899">
    <property type="entry name" value="CYCLIN-RELATED F-BOX FAMILY"/>
    <property type="match status" value="1"/>
</dbReference>
<evidence type="ECO:0000259" key="1">
    <source>
        <dbReference type="PROSITE" id="PS50181"/>
    </source>
</evidence>
<dbReference type="Pfam" id="PF00646">
    <property type="entry name" value="F-box"/>
    <property type="match status" value="1"/>
</dbReference>
<feature type="domain" description="F-box" evidence="1">
    <location>
        <begin position="6"/>
        <end position="52"/>
    </location>
</feature>
<dbReference type="GeneID" id="173484"/>
<evidence type="ECO:0000313" key="2">
    <source>
        <dbReference type="EMBL" id="CCD71286.1"/>
    </source>
</evidence>
<dbReference type="Proteomes" id="UP000001940">
    <property type="component" value="Chromosome II"/>
</dbReference>
<dbReference type="PhylomeDB" id="O17229"/>
<dbReference type="WormBase" id="M01D1.8">
    <property type="protein sequence ID" value="CE12256"/>
    <property type="gene ID" value="WBGene00019703"/>
    <property type="gene designation" value="fbxb-41"/>
</dbReference>